<dbReference type="Gene3D" id="3.20.20.60">
    <property type="entry name" value="Phosphoenolpyruvate-binding domains"/>
    <property type="match status" value="1"/>
</dbReference>
<keyword evidence="2 5" id="KW-0479">Metal-binding</keyword>
<evidence type="ECO:0000313" key="8">
    <source>
        <dbReference type="Proteomes" id="UP000234331"/>
    </source>
</evidence>
<feature type="binding site" evidence="5">
    <location>
        <position position="145"/>
    </location>
    <ligand>
        <name>Mg(2+)</name>
        <dbReference type="ChEBI" id="CHEBI:18420"/>
    </ligand>
</feature>
<dbReference type="InterPro" id="IPR005000">
    <property type="entry name" value="Aldolase/citrate-lyase_domain"/>
</dbReference>
<dbReference type="Proteomes" id="UP000234331">
    <property type="component" value="Unassembled WGS sequence"/>
</dbReference>
<protein>
    <submittedName>
        <fullName evidence="7">Citrate lyase subunit beta-like protein</fullName>
    </submittedName>
</protein>
<dbReference type="RefSeq" id="WP_101829566.1">
    <property type="nucleotide sequence ID" value="NZ_FZMO01000001.1"/>
</dbReference>
<dbReference type="InterPro" id="IPR040442">
    <property type="entry name" value="Pyrv_kinase-like_dom_sf"/>
</dbReference>
<gene>
    <name evidence="7" type="ORF">FRACA_10155</name>
</gene>
<dbReference type="SUPFAM" id="SSF51621">
    <property type="entry name" value="Phosphoenolpyruvate/pyruvate domain"/>
    <property type="match status" value="1"/>
</dbReference>
<feature type="domain" description="HpcH/HpaI aldolase/citrate lyase" evidence="6">
    <location>
        <begin position="9"/>
        <end position="214"/>
    </location>
</feature>
<dbReference type="PANTHER" id="PTHR32308">
    <property type="entry name" value="LYASE BETA SUBUNIT, PUTATIVE (AFU_ORTHOLOGUE AFUA_4G13030)-RELATED"/>
    <property type="match status" value="1"/>
</dbReference>
<dbReference type="EMBL" id="FZMO01000001">
    <property type="protein sequence ID" value="SNQ45396.1"/>
    <property type="molecule type" value="Genomic_DNA"/>
</dbReference>
<dbReference type="InterPro" id="IPR015813">
    <property type="entry name" value="Pyrv/PenolPyrv_kinase-like_dom"/>
</dbReference>
<keyword evidence="3 5" id="KW-0460">Magnesium</keyword>
<comment type="cofactor">
    <cofactor evidence="1">
        <name>Mg(2+)</name>
        <dbReference type="ChEBI" id="CHEBI:18420"/>
    </cofactor>
</comment>
<dbReference type="GO" id="GO:0000287">
    <property type="term" value="F:magnesium ion binding"/>
    <property type="evidence" value="ECO:0007669"/>
    <property type="project" value="TreeGrafter"/>
</dbReference>
<keyword evidence="8" id="KW-1185">Reference proteome</keyword>
<sequence length="277" mass="28601">MRQSLSNARSLLFVPGDDAYKVDKALNGAADAVVIDLEDAVLRERKDQARTLAVDAVGAARGLGPLVVVRINAPDSRWGAADLADLANTQVDALMLPKATPEALALMPADSAPVIALVETAAGLRSAYEIARDPRVAALALGGADLGAELGLEPLADGAELMYARSRLVVDAAAAGSRRPFDAVHLAATDPGALRAEAVRARALGMGGKLCIHPAQVSVVHEVFTPSKAEVERARRVLAALDEAAAGGAAVAVADGRLVDEPVARQARMTLRLAAVH</sequence>
<evidence type="ECO:0000259" key="6">
    <source>
        <dbReference type="Pfam" id="PF03328"/>
    </source>
</evidence>
<dbReference type="PANTHER" id="PTHR32308:SF0">
    <property type="entry name" value="HPCH_HPAI ALDOLASE_CITRATE LYASE DOMAIN-CONTAINING PROTEIN"/>
    <property type="match status" value="1"/>
</dbReference>
<keyword evidence="7" id="KW-0456">Lyase</keyword>
<name>A0A2I2KIA8_9ACTN</name>
<dbReference type="Pfam" id="PF03328">
    <property type="entry name" value="HpcH_HpaI"/>
    <property type="match status" value="1"/>
</dbReference>
<organism evidence="7 8">
    <name type="scientific">Frankia canadensis</name>
    <dbReference type="NCBI Taxonomy" id="1836972"/>
    <lineage>
        <taxon>Bacteria</taxon>
        <taxon>Bacillati</taxon>
        <taxon>Actinomycetota</taxon>
        <taxon>Actinomycetes</taxon>
        <taxon>Frankiales</taxon>
        <taxon>Frankiaceae</taxon>
        <taxon>Frankia</taxon>
    </lineage>
</organism>
<evidence type="ECO:0000256" key="5">
    <source>
        <dbReference type="PIRSR" id="PIRSR015582-2"/>
    </source>
</evidence>
<evidence type="ECO:0000256" key="3">
    <source>
        <dbReference type="ARBA" id="ARBA00022842"/>
    </source>
</evidence>
<dbReference type="PIRSF" id="PIRSF015582">
    <property type="entry name" value="Cit_lyase_B"/>
    <property type="match status" value="1"/>
</dbReference>
<reference evidence="7 8" key="1">
    <citation type="submission" date="2017-06" db="EMBL/GenBank/DDBJ databases">
        <authorList>
            <person name="Kim H.J."/>
            <person name="Triplett B.A."/>
        </authorList>
    </citation>
    <scope>NUCLEOTIDE SEQUENCE [LARGE SCALE GENOMIC DNA]</scope>
    <source>
        <strain evidence="7">FRACA_ARgP5</strain>
    </source>
</reference>
<dbReference type="OrthoDB" id="5172636at2"/>
<dbReference type="AlphaFoldDB" id="A0A2I2KIA8"/>
<evidence type="ECO:0000256" key="4">
    <source>
        <dbReference type="PIRSR" id="PIRSR015582-1"/>
    </source>
</evidence>
<evidence type="ECO:0000313" key="7">
    <source>
        <dbReference type="EMBL" id="SNQ45396.1"/>
    </source>
</evidence>
<accession>A0A2I2KIA8</accession>
<feature type="binding site" evidence="4">
    <location>
        <position position="119"/>
    </location>
    <ligand>
        <name>substrate</name>
    </ligand>
</feature>
<dbReference type="GO" id="GO:0016829">
    <property type="term" value="F:lyase activity"/>
    <property type="evidence" value="ECO:0007669"/>
    <property type="project" value="UniProtKB-KW"/>
</dbReference>
<evidence type="ECO:0000256" key="1">
    <source>
        <dbReference type="ARBA" id="ARBA00001946"/>
    </source>
</evidence>
<feature type="binding site" evidence="5">
    <location>
        <position position="119"/>
    </location>
    <ligand>
        <name>Mg(2+)</name>
        <dbReference type="ChEBI" id="CHEBI:18420"/>
    </ligand>
</feature>
<dbReference type="GO" id="GO:0006107">
    <property type="term" value="P:oxaloacetate metabolic process"/>
    <property type="evidence" value="ECO:0007669"/>
    <property type="project" value="TreeGrafter"/>
</dbReference>
<dbReference type="InterPro" id="IPR011206">
    <property type="entry name" value="Citrate_lyase_beta/mcl1/mcl2"/>
</dbReference>
<evidence type="ECO:0000256" key="2">
    <source>
        <dbReference type="ARBA" id="ARBA00022723"/>
    </source>
</evidence>
<proteinExistence type="predicted"/>
<feature type="binding site" evidence="4">
    <location>
        <position position="70"/>
    </location>
    <ligand>
        <name>substrate</name>
    </ligand>
</feature>